<dbReference type="PANTHER" id="PTHR47086">
    <property type="entry name" value="BTB DOMAIN-CONTAINING PROTEIN"/>
    <property type="match status" value="1"/>
</dbReference>
<feature type="region of interest" description="Disordered" evidence="1">
    <location>
        <begin position="1"/>
        <end position="22"/>
    </location>
</feature>
<evidence type="ECO:0000256" key="1">
    <source>
        <dbReference type="SAM" id="MobiDB-lite"/>
    </source>
</evidence>
<dbReference type="Pfam" id="PF21599">
    <property type="entry name" value="ZSWIM3_N"/>
    <property type="match status" value="1"/>
</dbReference>
<evidence type="ECO:0000259" key="2">
    <source>
        <dbReference type="Pfam" id="PF21599"/>
    </source>
</evidence>
<dbReference type="Proteomes" id="UP000887575">
    <property type="component" value="Unassembled WGS sequence"/>
</dbReference>
<dbReference type="InterPro" id="IPR048325">
    <property type="entry name" value="ZSWIM3_N"/>
</dbReference>
<feature type="region of interest" description="Disordered" evidence="1">
    <location>
        <begin position="39"/>
        <end position="74"/>
    </location>
</feature>
<feature type="compositionally biased region" description="Basic and acidic residues" evidence="1">
    <location>
        <begin position="10"/>
        <end position="22"/>
    </location>
</feature>
<dbReference type="AlphaFoldDB" id="A0AAF3F2R1"/>
<dbReference type="InterPro" id="IPR040854">
    <property type="entry name" value="ZSWIM9"/>
</dbReference>
<feature type="compositionally biased region" description="Acidic residues" evidence="1">
    <location>
        <begin position="204"/>
        <end position="213"/>
    </location>
</feature>
<accession>A0AAF3F2R1</accession>
<dbReference type="PANTHER" id="PTHR47086:SF4">
    <property type="entry name" value="BTB DOMAIN-CONTAINING PROTEIN"/>
    <property type="match status" value="1"/>
</dbReference>
<reference evidence="4" key="1">
    <citation type="submission" date="2024-02" db="UniProtKB">
        <authorList>
            <consortium name="WormBaseParasite"/>
        </authorList>
    </citation>
    <scope>IDENTIFICATION</scope>
</reference>
<protein>
    <recommendedName>
        <fullName evidence="2">ZSWIM3 N-terminal domain-containing protein</fullName>
    </recommendedName>
</protein>
<evidence type="ECO:0000313" key="3">
    <source>
        <dbReference type="Proteomes" id="UP000887575"/>
    </source>
</evidence>
<proteinExistence type="predicted"/>
<name>A0AAF3F2R1_9BILA</name>
<dbReference type="WBParaSite" id="MBELARI_LOCUS20816">
    <property type="protein sequence ID" value="MBELARI_LOCUS20816"/>
    <property type="gene ID" value="MBELARI_LOCUS20816"/>
</dbReference>
<sequence>MPEFSSILEEAARHEENMDGHRRAEIRALDFDETIIVRPKPIDPRQKGVVKKKSVEKKSAPPQQKKAKPSEKKSIKLGAKFRSFAEFEASFNEWKVKNFHPFRTASSETLREPDGSINGKYKYRYIVYHCSHYGAPRVRSRNARKPRSKYLPCGCKAMLRLIYDYNEKKLVIAVLNAEHEGHQVNEEIFEKLNRRNKVKLPQSDGEDDGEGENNEPSFEPTLNFARVMAPQNFLQVLQQHQKLIGLPLEESGQSLHESYCPRMVDESTLNSATLTLRSSYTNSEVTESNETKNMSTLAENPRVQETIRNLLTHLSSFDEKTLNDRLETINTFISN</sequence>
<organism evidence="3 4">
    <name type="scientific">Mesorhabditis belari</name>
    <dbReference type="NCBI Taxonomy" id="2138241"/>
    <lineage>
        <taxon>Eukaryota</taxon>
        <taxon>Metazoa</taxon>
        <taxon>Ecdysozoa</taxon>
        <taxon>Nematoda</taxon>
        <taxon>Chromadorea</taxon>
        <taxon>Rhabditida</taxon>
        <taxon>Rhabditina</taxon>
        <taxon>Rhabditomorpha</taxon>
        <taxon>Rhabditoidea</taxon>
        <taxon>Rhabditidae</taxon>
        <taxon>Mesorhabditinae</taxon>
        <taxon>Mesorhabditis</taxon>
    </lineage>
</organism>
<evidence type="ECO:0000313" key="4">
    <source>
        <dbReference type="WBParaSite" id="MBELARI_LOCUS20816"/>
    </source>
</evidence>
<feature type="domain" description="ZSWIM3 N-terminal" evidence="2">
    <location>
        <begin position="75"/>
        <end position="180"/>
    </location>
</feature>
<keyword evidence="3" id="KW-1185">Reference proteome</keyword>
<feature type="region of interest" description="Disordered" evidence="1">
    <location>
        <begin position="199"/>
        <end position="219"/>
    </location>
</feature>